<evidence type="ECO:0000256" key="1">
    <source>
        <dbReference type="ARBA" id="ARBA00008007"/>
    </source>
</evidence>
<dbReference type="PANTHER" id="PTHR47505">
    <property type="entry name" value="DNA UTILIZATION PROTEIN YHGH"/>
    <property type="match status" value="1"/>
</dbReference>
<dbReference type="Proteomes" id="UP000473325">
    <property type="component" value="Unassembled WGS sequence"/>
</dbReference>
<sequence>MRGGVSGGVGDGARDLLLGSHCLGCSVPGRLLCRACAADLPRTPYVAWPTPVPPGLVEPWAAAPYSATVRALVVGLKEHRLLALVRPLAHLLALAVATDLPVSGHPVVLVPVPSRRSSVRARGHDHTTALAERTARLLRPVLDIRVARLLRLRSGVADQAGLDAAARGANLAGSMHCPSPGVHRLATHTPRATVVVCDDVLTTGSTAREAQRALEAVGVPVARVAAVAATPLRAAPGSGGWTGLHSRLSADHLPPLPGND</sequence>
<comment type="caution">
    <text evidence="3">The sequence shown here is derived from an EMBL/GenBank/DDBJ whole genome shotgun (WGS) entry which is preliminary data.</text>
</comment>
<evidence type="ECO:0000313" key="4">
    <source>
        <dbReference type="Proteomes" id="UP000473325"/>
    </source>
</evidence>
<dbReference type="Gene3D" id="3.40.50.2020">
    <property type="match status" value="1"/>
</dbReference>
<accession>A0A6L7ESF9</accession>
<name>A0A6L7ESF9_9ACTN</name>
<dbReference type="AlphaFoldDB" id="A0A6L7ESF9"/>
<dbReference type="CDD" id="cd06223">
    <property type="entry name" value="PRTases_typeI"/>
    <property type="match status" value="1"/>
</dbReference>
<organism evidence="3 4">
    <name type="scientific">Nocardioides flavescens</name>
    <dbReference type="NCBI Taxonomy" id="2691959"/>
    <lineage>
        <taxon>Bacteria</taxon>
        <taxon>Bacillati</taxon>
        <taxon>Actinomycetota</taxon>
        <taxon>Actinomycetes</taxon>
        <taxon>Propionibacteriales</taxon>
        <taxon>Nocardioidaceae</taxon>
        <taxon>Nocardioides</taxon>
    </lineage>
</organism>
<reference evidence="3 4" key="1">
    <citation type="submission" date="2019-12" db="EMBL/GenBank/DDBJ databases">
        <authorList>
            <person name="Kun Z."/>
        </authorList>
    </citation>
    <scope>NUCLEOTIDE SEQUENCE [LARGE SCALE GENOMIC DNA]</scope>
    <source>
        <strain evidence="3 4">YIM 123512</strain>
    </source>
</reference>
<proteinExistence type="inferred from homology"/>
<gene>
    <name evidence="3" type="ORF">GRQ65_08615</name>
</gene>
<dbReference type="Pfam" id="PF00156">
    <property type="entry name" value="Pribosyltran"/>
    <property type="match status" value="1"/>
</dbReference>
<feature type="domain" description="Phosphoribosyltransferase" evidence="2">
    <location>
        <begin position="185"/>
        <end position="236"/>
    </location>
</feature>
<dbReference type="EMBL" id="WUEK01000004">
    <property type="protein sequence ID" value="MXG89610.1"/>
    <property type="molecule type" value="Genomic_DNA"/>
</dbReference>
<dbReference type="InterPro" id="IPR000836">
    <property type="entry name" value="PRTase_dom"/>
</dbReference>
<protein>
    <submittedName>
        <fullName evidence="3">ComF family protein</fullName>
    </submittedName>
</protein>
<dbReference type="InterPro" id="IPR051910">
    <property type="entry name" value="ComF/GntX_DNA_util-trans"/>
</dbReference>
<dbReference type="InterPro" id="IPR029057">
    <property type="entry name" value="PRTase-like"/>
</dbReference>
<comment type="similarity">
    <text evidence="1">Belongs to the ComF/GntX family.</text>
</comment>
<evidence type="ECO:0000259" key="2">
    <source>
        <dbReference type="Pfam" id="PF00156"/>
    </source>
</evidence>
<evidence type="ECO:0000313" key="3">
    <source>
        <dbReference type="EMBL" id="MXG89610.1"/>
    </source>
</evidence>
<dbReference type="PANTHER" id="PTHR47505:SF1">
    <property type="entry name" value="DNA UTILIZATION PROTEIN YHGH"/>
    <property type="match status" value="1"/>
</dbReference>
<dbReference type="SUPFAM" id="SSF53271">
    <property type="entry name" value="PRTase-like"/>
    <property type="match status" value="1"/>
</dbReference>
<keyword evidence="4" id="KW-1185">Reference proteome</keyword>